<dbReference type="InterPro" id="IPR006085">
    <property type="entry name" value="XPG_DNA_repair_N"/>
</dbReference>
<evidence type="ECO:0000256" key="4">
    <source>
        <dbReference type="ARBA" id="ARBA00022839"/>
    </source>
</evidence>
<keyword evidence="4 8" id="KW-0269">Exonuclease</keyword>
<organism evidence="9 10">
    <name type="scientific">Paramuricea clavata</name>
    <name type="common">Red gorgonian</name>
    <name type="synonym">Violescent sea-whip</name>
    <dbReference type="NCBI Taxonomy" id="317549"/>
    <lineage>
        <taxon>Eukaryota</taxon>
        <taxon>Metazoa</taxon>
        <taxon>Cnidaria</taxon>
        <taxon>Anthozoa</taxon>
        <taxon>Octocorallia</taxon>
        <taxon>Malacalcyonacea</taxon>
        <taxon>Plexauridae</taxon>
        <taxon>Paramuricea</taxon>
    </lineage>
</organism>
<dbReference type="InterPro" id="IPR006084">
    <property type="entry name" value="XPG/Rad2"/>
</dbReference>
<gene>
    <name evidence="9" type="ORF">PACLA_8A070785</name>
</gene>
<keyword evidence="8" id="KW-0378">Hydrolase</keyword>
<dbReference type="PANTHER" id="PTHR11081">
    <property type="entry name" value="FLAP ENDONUCLEASE FAMILY MEMBER"/>
    <property type="match status" value="1"/>
</dbReference>
<dbReference type="EMBL" id="CACRXK020008292">
    <property type="protein sequence ID" value="CAB4014416.1"/>
    <property type="molecule type" value="Genomic_DNA"/>
</dbReference>
<keyword evidence="8" id="KW-0267">Excision nuclease</keyword>
<evidence type="ECO:0000256" key="1">
    <source>
        <dbReference type="ARBA" id="ARBA00004123"/>
    </source>
</evidence>
<sequence length="202" mass="22638">MGITGLLPLLNTKKIRISEFSGKVAAVDAYCWLHKGASLFAEDVVIRNDNKKCIELCAAYLDVLEENNVTAVVVMDGRKLQEKIVNENRARARDENLRTGLQLWNENQRDEAVRFLKQGANVLTKMALELIKLCRERHITYIVAPFEADAQIAFLQQNGFADIAISEDSDLLVYGCDQVIFKFRCDGSGDLIDLESVKNSGI</sequence>
<keyword evidence="8" id="KW-0460">Magnesium</keyword>
<name>A0A6S7I9K5_PARCT</name>
<evidence type="ECO:0000313" key="10">
    <source>
        <dbReference type="Proteomes" id="UP001152795"/>
    </source>
</evidence>
<dbReference type="Gene3D" id="3.40.50.1010">
    <property type="entry name" value="5'-nuclease"/>
    <property type="match status" value="1"/>
</dbReference>
<keyword evidence="7 8" id="KW-0539">Nucleus</keyword>
<dbReference type="GO" id="GO:0005634">
    <property type="term" value="C:nucleus"/>
    <property type="evidence" value="ECO:0007669"/>
    <property type="project" value="UniProtKB-SubCell"/>
</dbReference>
<keyword evidence="2" id="KW-0255">Endonuclease</keyword>
<evidence type="ECO:0000256" key="7">
    <source>
        <dbReference type="ARBA" id="ARBA00023242"/>
    </source>
</evidence>
<keyword evidence="8" id="KW-0479">Metal-binding</keyword>
<keyword evidence="8" id="KW-0540">Nuclease</keyword>
<dbReference type="GO" id="GO:0006310">
    <property type="term" value="P:DNA recombination"/>
    <property type="evidence" value="ECO:0007669"/>
    <property type="project" value="TreeGrafter"/>
</dbReference>
<keyword evidence="5 8" id="KW-0238">DNA-binding</keyword>
<comment type="caution">
    <text evidence="9">The sequence shown here is derived from an EMBL/GenBank/DDBJ whole genome shotgun (WGS) entry which is preliminary data.</text>
</comment>
<dbReference type="GO" id="GO:0003677">
    <property type="term" value="F:DNA binding"/>
    <property type="evidence" value="ECO:0007669"/>
    <property type="project" value="UniProtKB-UniRule"/>
</dbReference>
<keyword evidence="8" id="KW-0228">DNA excision</keyword>
<dbReference type="SMART" id="SM00484">
    <property type="entry name" value="XPGI"/>
    <property type="match status" value="1"/>
</dbReference>
<dbReference type="InterPro" id="IPR006086">
    <property type="entry name" value="XPG-I_dom"/>
</dbReference>
<dbReference type="PANTHER" id="PTHR11081:SF8">
    <property type="entry name" value="EXONUCLEASE 1"/>
    <property type="match status" value="1"/>
</dbReference>
<evidence type="ECO:0000256" key="3">
    <source>
        <dbReference type="ARBA" id="ARBA00022763"/>
    </source>
</evidence>
<dbReference type="GO" id="GO:0035312">
    <property type="term" value="F:5'-3' DNA exonuclease activity"/>
    <property type="evidence" value="ECO:0007669"/>
    <property type="project" value="UniProtKB-UniRule"/>
</dbReference>
<dbReference type="OrthoDB" id="26491at2759"/>
<proteinExistence type="inferred from homology"/>
<comment type="cofactor">
    <cofactor evidence="8">
        <name>Mg(2+)</name>
        <dbReference type="ChEBI" id="CHEBI:18420"/>
    </cofactor>
    <text evidence="8">Binds 2 magnesium ions per subunit. They probably participate in the reaction catalyzed by the enzyme. May bind an additional third magnesium ion after substrate binding.</text>
</comment>
<dbReference type="FunFam" id="3.40.50.1010:FF:000111">
    <property type="entry name" value="Exonuclease 1"/>
    <property type="match status" value="1"/>
</dbReference>
<keyword evidence="10" id="KW-1185">Reference proteome</keyword>
<dbReference type="SUPFAM" id="SSF88723">
    <property type="entry name" value="PIN domain-like"/>
    <property type="match status" value="1"/>
</dbReference>
<dbReference type="GO" id="GO:0046872">
    <property type="term" value="F:metal ion binding"/>
    <property type="evidence" value="ECO:0007669"/>
    <property type="project" value="UniProtKB-UniRule"/>
</dbReference>
<comment type="function">
    <text evidence="8">5'-&gt;3' double-stranded DNA exonuclease which may also possess a cryptic 3'-&gt;5' double-stranded DNA exonuclease activity. Functions in DNA mismatch repair.</text>
</comment>
<comment type="subcellular location">
    <subcellularLocation>
        <location evidence="1 8">Nucleus</location>
    </subcellularLocation>
</comment>
<dbReference type="PRINTS" id="PR00853">
    <property type="entry name" value="XPGRADSUPER"/>
</dbReference>
<dbReference type="AlphaFoldDB" id="A0A6S7I9K5"/>
<evidence type="ECO:0000256" key="6">
    <source>
        <dbReference type="ARBA" id="ARBA00023204"/>
    </source>
</evidence>
<comment type="similarity">
    <text evidence="8">Belongs to the XPG/RAD2 endonuclease family. EXO1 subfamily.</text>
</comment>
<dbReference type="InterPro" id="IPR029060">
    <property type="entry name" value="PIN-like_dom_sf"/>
</dbReference>
<evidence type="ECO:0000256" key="2">
    <source>
        <dbReference type="ARBA" id="ARBA00022759"/>
    </source>
</evidence>
<accession>A0A6S7I9K5</accession>
<dbReference type="GO" id="GO:0006298">
    <property type="term" value="P:mismatch repair"/>
    <property type="evidence" value="ECO:0007669"/>
    <property type="project" value="TreeGrafter"/>
</dbReference>
<reference evidence="9" key="1">
    <citation type="submission" date="2020-04" db="EMBL/GenBank/DDBJ databases">
        <authorList>
            <person name="Alioto T."/>
            <person name="Alioto T."/>
            <person name="Gomez Garrido J."/>
        </authorList>
    </citation>
    <scope>NUCLEOTIDE SEQUENCE</scope>
    <source>
        <strain evidence="9">A484AB</strain>
    </source>
</reference>
<dbReference type="GO" id="GO:0017108">
    <property type="term" value="F:5'-flap endonuclease activity"/>
    <property type="evidence" value="ECO:0007669"/>
    <property type="project" value="TreeGrafter"/>
</dbReference>
<dbReference type="Proteomes" id="UP001152795">
    <property type="component" value="Unassembled WGS sequence"/>
</dbReference>
<keyword evidence="3 8" id="KW-0227">DNA damage</keyword>
<dbReference type="SMART" id="SM00485">
    <property type="entry name" value="XPGN"/>
    <property type="match status" value="1"/>
</dbReference>
<dbReference type="Pfam" id="PF00752">
    <property type="entry name" value="XPG_N"/>
    <property type="match status" value="1"/>
</dbReference>
<keyword evidence="6 8" id="KW-0234">DNA repair</keyword>
<dbReference type="EC" id="3.1.-.-" evidence="8"/>
<dbReference type="InterPro" id="IPR044752">
    <property type="entry name" value="PIN-like_EXO1"/>
</dbReference>
<dbReference type="CDD" id="cd09857">
    <property type="entry name" value="PIN_EXO1"/>
    <property type="match status" value="1"/>
</dbReference>
<dbReference type="Pfam" id="PF00867">
    <property type="entry name" value="XPG_I"/>
    <property type="match status" value="1"/>
</dbReference>
<evidence type="ECO:0000313" key="9">
    <source>
        <dbReference type="EMBL" id="CAB4014416.1"/>
    </source>
</evidence>
<evidence type="ECO:0000256" key="8">
    <source>
        <dbReference type="RuleBase" id="RU910737"/>
    </source>
</evidence>
<evidence type="ECO:0000256" key="5">
    <source>
        <dbReference type="ARBA" id="ARBA00023125"/>
    </source>
</evidence>
<protein>
    <recommendedName>
        <fullName evidence="8">Exonuclease 1</fullName>
        <ecNumber evidence="8">3.1.-.-</ecNumber>
    </recommendedName>
</protein>